<evidence type="ECO:0000313" key="2">
    <source>
        <dbReference type="Proteomes" id="UP000539313"/>
    </source>
</evidence>
<name>A0A7W3N2X6_9ACTN</name>
<dbReference type="EMBL" id="JACJII010000001">
    <property type="protein sequence ID" value="MBA9006596.1"/>
    <property type="molecule type" value="Genomic_DNA"/>
</dbReference>
<gene>
    <name evidence="1" type="ORF">HNR21_005478</name>
</gene>
<dbReference type="AlphaFoldDB" id="A0A7W3N2X6"/>
<reference evidence="1 2" key="1">
    <citation type="submission" date="2020-08" db="EMBL/GenBank/DDBJ databases">
        <title>Sequencing the genomes of 1000 actinobacteria strains.</title>
        <authorList>
            <person name="Klenk H.-P."/>
        </authorList>
    </citation>
    <scope>NUCLEOTIDE SEQUENCE [LARGE SCALE GENOMIC DNA]</scope>
    <source>
        <strain evidence="1 2">DSM 45823</strain>
    </source>
</reference>
<dbReference type="Proteomes" id="UP000539313">
    <property type="component" value="Unassembled WGS sequence"/>
</dbReference>
<keyword evidence="2" id="KW-1185">Reference proteome</keyword>
<evidence type="ECO:0000313" key="1">
    <source>
        <dbReference type="EMBL" id="MBA9006596.1"/>
    </source>
</evidence>
<protein>
    <submittedName>
        <fullName evidence="1">Uncharacterized protein</fullName>
    </submittedName>
</protein>
<proteinExistence type="predicted"/>
<comment type="caution">
    <text evidence="1">The sequence shown here is derived from an EMBL/GenBank/DDBJ whole genome shotgun (WGS) entry which is preliminary data.</text>
</comment>
<sequence>MADDWVDITAEDLDRWAGGAGDGVDVYGIRLLLDLAGREPGLSGPADLTPERLRRLMLQTFPEEVVAEAADVPSIVDTARSMVDFLAGTGRLAPGAAGALHEELTALQPRLAEVIAQIDEAERETAGEVVRGMMLADGVRLDDEQAVQAWLGDFERLSEEERIDRATAYLREAEEMTVPAVPLAPLPELAAAARASGLLHRVRALAGWAGGRAVTEHGEPVPGDLPGAAEAAGLPGPAAGPADLADLPDLERLWWAAVEAGALTVEGGRAAPGPLLDDLRDGDDEAVLAAWLRLFDEAVVGGAGAVADGDTARLVRAELTGVLIHLYEQEEPADRDGLAAALAGHLLDTRMDHGHAPAPAEVADLLGRELDELESWGVVEPAAGGLELAPLGVWGVRELLRSEGFVAPVVGELADRPAAELVAGLAWHRERTAGQEIAGWLAARPAEQAAADLIEVMRTGGPGARSVAADVLGEVGPDAAAAVRAALDDPATGPYARLWLHEHGDAEAEPRHSDLAWMLADTVAAMLESADPADAVAAALADLPDGAGLDLLIEGMGGLGHPQAGAVLDALAAHVPDPQLAAAARAARAG</sequence>
<accession>A0A7W3N2X6</accession>
<organism evidence="1 2">
    <name type="scientific">Thermomonospora cellulosilytica</name>
    <dbReference type="NCBI Taxonomy" id="1411118"/>
    <lineage>
        <taxon>Bacteria</taxon>
        <taxon>Bacillati</taxon>
        <taxon>Actinomycetota</taxon>
        <taxon>Actinomycetes</taxon>
        <taxon>Streptosporangiales</taxon>
        <taxon>Thermomonosporaceae</taxon>
        <taxon>Thermomonospora</taxon>
    </lineage>
</organism>
<dbReference type="RefSeq" id="WP_182707463.1">
    <property type="nucleotide sequence ID" value="NZ_JACJII010000001.1"/>
</dbReference>